<evidence type="ECO:0000256" key="1">
    <source>
        <dbReference type="ARBA" id="ARBA00004496"/>
    </source>
</evidence>
<dbReference type="Gene3D" id="1.20.1050.80">
    <property type="entry name" value="VPS9 domain"/>
    <property type="match status" value="1"/>
</dbReference>
<dbReference type="FunFam" id="1.20.1050.80:FF:000002">
    <property type="entry name" value="Ras and Rab interactor 2"/>
    <property type="match status" value="1"/>
</dbReference>
<keyword evidence="11" id="KW-1185">Reference proteome</keyword>
<feature type="compositionally biased region" description="Basic and acidic residues" evidence="7">
    <location>
        <begin position="361"/>
        <end position="377"/>
    </location>
</feature>
<dbReference type="SUPFAM" id="SSF55550">
    <property type="entry name" value="SH2 domain"/>
    <property type="match status" value="1"/>
</dbReference>
<evidence type="ECO:0000313" key="10">
    <source>
        <dbReference type="EMBL" id="KAF3701538.1"/>
    </source>
</evidence>
<keyword evidence="5 6" id="KW-0727">SH2 domain</keyword>
<feature type="region of interest" description="Disordered" evidence="7">
    <location>
        <begin position="1"/>
        <end position="159"/>
    </location>
</feature>
<dbReference type="InterPro" id="IPR037191">
    <property type="entry name" value="VPS9_dom_sf"/>
</dbReference>
<dbReference type="PANTHER" id="PTHR23101">
    <property type="entry name" value="RAB GDP/GTP EXCHANGE FACTOR"/>
    <property type="match status" value="1"/>
</dbReference>
<dbReference type="GO" id="GO:0031267">
    <property type="term" value="F:small GTPase binding"/>
    <property type="evidence" value="ECO:0007669"/>
    <property type="project" value="TreeGrafter"/>
</dbReference>
<dbReference type="SMART" id="SM00167">
    <property type="entry name" value="VPS9"/>
    <property type="match status" value="1"/>
</dbReference>
<dbReference type="Proteomes" id="UP000503349">
    <property type="component" value="Chromosome 16"/>
</dbReference>
<feature type="compositionally biased region" description="Pro residues" evidence="7">
    <location>
        <begin position="64"/>
        <end position="100"/>
    </location>
</feature>
<proteinExistence type="inferred from homology"/>
<sequence>MMEASVASQDTGRTSPLTRPLNTQSNPSTSPLSPPPPSSNPPARPCRPKPPPPTSKSSQLRSRPPLPPCTNLSLPPPPLHPVSKPPLSSNPPPPSLPSPICPTVLSTSSLISPQPTVSADLPPSSIPHSLPPPLSPTVLSASSSSPTPPPLPVIPPFSPALPQPSPVDHLLGSTSIWQPKSFSQDQTTSILEKERAGVFLVHSTEDKGMMLSVRLPDEHGAPLVHNLMVKQYKTFVHLDGSSLVFDDIIKLISFYCVSRDILDVTLKLPLAITTATRREELEVISAMGADFWTDLNQQARNQDQVLDQNHSSPYLYVNPVTLEKTPSNDLNPSSSPTFDINTDPNLSSSLQNGEAPQKVSPEVKGHTKSTPSKDIKYKRPPPRPPSLGSGSGMGLLFSSPPSPHASSAVAPAAEKKEEGRGGGGEKEERKSMSTSPPQSRPPVPLQSRVAPPLPPAPLRRTSSRKSTDQEVGEGTEREKGHNPAQKSEIEQGGERGEEKTRNKAGLLCDVVEQEDSNQHREEEKEEVVKKDTEKKETEDEKEEKEVTMNKEEDKEIPSSQCEVKRPSRPVPPPRRKPPDMPVHPNQAGRVLASQSTGMTILHPSPPRRPDVSLYSPQGGAALGNEPDSCSTSSTEEEAETNLEQEQNHNRPVGSHSPRPAVRRTPTTTVMLDRARCRLSSVLTSLISHDRRLTQRVVELTRDPASYIGNLLKEHRAFTLETMSNHSSTTELLQEIRQMMTQLKSYLLQSAELQALLEPQHQYSQEKLEGIVEAALCKSVLKPLREPIYQSLERLHTNSSSLKQLAQNQSLVLGSTTTALGITTAVPEASAMEKISLKLNKLHLEYSPQKKIELLLKTCKIIYDAMSVSCPGRAHGADDFLPVMMYVLARSNLSALQLDVEYMMELMDPALTLGEGSYYLTTTYGAVEHIKTFDQQRSATRQLSREVQDSIHRWERRRTLNKDSTAQGSIRDFLTVCCPEVDANPKTLGVLPTTTIQQLSEQCAARFEQGNIQVSYFSSSDSYTLSVYMDGVHRPVAPTELALSVKNSCQPGAYCFVYHPPDQLHDQHSRTCPIDPPPAPPAEAFFQADTAACFDAVEPEAAEESLISL</sequence>
<evidence type="ECO:0000256" key="2">
    <source>
        <dbReference type="ARBA" id="ARBA00006919"/>
    </source>
</evidence>
<feature type="region of interest" description="Disordered" evidence="7">
    <location>
        <begin position="322"/>
        <end position="586"/>
    </location>
</feature>
<feature type="domain" description="VPS9" evidence="9">
    <location>
        <begin position="798"/>
        <end position="938"/>
    </location>
</feature>
<feature type="compositionally biased region" description="Low complexity" evidence="7">
    <location>
        <begin position="136"/>
        <end position="145"/>
    </location>
</feature>
<dbReference type="Pfam" id="PF23268">
    <property type="entry name" value="RIN1"/>
    <property type="match status" value="1"/>
</dbReference>
<feature type="compositionally biased region" description="Polar residues" evidence="7">
    <location>
        <begin position="324"/>
        <end position="354"/>
    </location>
</feature>
<feature type="domain" description="SH2" evidence="8">
    <location>
        <begin position="177"/>
        <end position="270"/>
    </location>
</feature>
<evidence type="ECO:0000259" key="8">
    <source>
        <dbReference type="PROSITE" id="PS50001"/>
    </source>
</evidence>
<evidence type="ECO:0000256" key="4">
    <source>
        <dbReference type="ARBA" id="ARBA00022490"/>
    </source>
</evidence>
<dbReference type="Gene3D" id="3.30.505.10">
    <property type="entry name" value="SH2 domain"/>
    <property type="match status" value="1"/>
</dbReference>
<dbReference type="PANTHER" id="PTHR23101:SF58">
    <property type="entry name" value="RAS AND RAB INTERACTOR 3"/>
    <property type="match status" value="1"/>
</dbReference>
<comment type="similarity">
    <text evidence="2">Belongs to the RIN (Ras interaction/interference) family.</text>
</comment>
<gene>
    <name evidence="10" type="ORF">EXN66_Car017226</name>
</gene>
<feature type="compositionally biased region" description="Basic and acidic residues" evidence="7">
    <location>
        <begin position="474"/>
        <end position="501"/>
    </location>
</feature>
<dbReference type="InterPro" id="IPR003123">
    <property type="entry name" value="VPS9"/>
</dbReference>
<accession>A0A6G1QH19</accession>
<dbReference type="PROSITE" id="PS51205">
    <property type="entry name" value="VPS9"/>
    <property type="match status" value="1"/>
</dbReference>
<dbReference type="Pfam" id="PF02204">
    <property type="entry name" value="VPS9"/>
    <property type="match status" value="1"/>
</dbReference>
<feature type="compositionally biased region" description="Pro residues" evidence="7">
    <location>
        <begin position="146"/>
        <end position="159"/>
    </location>
</feature>
<dbReference type="GO" id="GO:0030139">
    <property type="term" value="C:endocytic vesicle"/>
    <property type="evidence" value="ECO:0007669"/>
    <property type="project" value="TreeGrafter"/>
</dbReference>
<feature type="compositionally biased region" description="Polar residues" evidence="7">
    <location>
        <begin position="1"/>
        <end position="24"/>
    </location>
</feature>
<evidence type="ECO:0000259" key="9">
    <source>
        <dbReference type="PROSITE" id="PS51205"/>
    </source>
</evidence>
<dbReference type="GO" id="GO:0005085">
    <property type="term" value="F:guanyl-nucleotide exchange factor activity"/>
    <property type="evidence" value="ECO:0007669"/>
    <property type="project" value="InterPro"/>
</dbReference>
<dbReference type="EMBL" id="CM015727">
    <property type="protein sequence ID" value="KAF3701538.1"/>
    <property type="molecule type" value="Genomic_DNA"/>
</dbReference>
<name>A0A6G1QH19_CHAAH</name>
<keyword evidence="3" id="KW-0343">GTPase activation</keyword>
<evidence type="ECO:0000256" key="6">
    <source>
        <dbReference type="PROSITE-ProRule" id="PRU00191"/>
    </source>
</evidence>
<reference evidence="10 11" key="1">
    <citation type="submission" date="2019-02" db="EMBL/GenBank/DDBJ databases">
        <title>Opniocepnalus argus genome.</title>
        <authorList>
            <person name="Zhou C."/>
            <person name="Xiao S."/>
        </authorList>
    </citation>
    <scope>NUCLEOTIDE SEQUENCE [LARGE SCALE GENOMIC DNA]</scope>
    <source>
        <strain evidence="10">OARG1902GOOAL</strain>
        <tissue evidence="10">Muscle</tissue>
    </source>
</reference>
<dbReference type="InterPro" id="IPR000980">
    <property type="entry name" value="SH2"/>
</dbReference>
<dbReference type="InterPro" id="IPR045046">
    <property type="entry name" value="Vps9-like"/>
</dbReference>
<dbReference type="InterPro" id="IPR036860">
    <property type="entry name" value="SH2_dom_sf"/>
</dbReference>
<feature type="compositionally biased region" description="Low complexity" evidence="7">
    <location>
        <begin position="394"/>
        <end position="412"/>
    </location>
</feature>
<organism evidence="10 11">
    <name type="scientific">Channa argus</name>
    <name type="common">Northern snakehead</name>
    <name type="synonym">Ophicephalus argus</name>
    <dbReference type="NCBI Taxonomy" id="215402"/>
    <lineage>
        <taxon>Eukaryota</taxon>
        <taxon>Metazoa</taxon>
        <taxon>Chordata</taxon>
        <taxon>Craniata</taxon>
        <taxon>Vertebrata</taxon>
        <taxon>Euteleostomi</taxon>
        <taxon>Actinopterygii</taxon>
        <taxon>Neopterygii</taxon>
        <taxon>Teleostei</taxon>
        <taxon>Neoteleostei</taxon>
        <taxon>Acanthomorphata</taxon>
        <taxon>Anabantaria</taxon>
        <taxon>Anabantiformes</taxon>
        <taxon>Channoidei</taxon>
        <taxon>Channidae</taxon>
        <taxon>Channa</taxon>
    </lineage>
</organism>
<dbReference type="AlphaFoldDB" id="A0A6G1QH19"/>
<dbReference type="GO" id="GO:0016192">
    <property type="term" value="P:vesicle-mediated transport"/>
    <property type="evidence" value="ECO:0007669"/>
    <property type="project" value="InterPro"/>
</dbReference>
<dbReference type="GO" id="GO:0005096">
    <property type="term" value="F:GTPase activator activity"/>
    <property type="evidence" value="ECO:0007669"/>
    <property type="project" value="UniProtKB-KW"/>
</dbReference>
<feature type="compositionally biased region" description="Pro residues" evidence="7">
    <location>
        <begin position="32"/>
        <end position="54"/>
    </location>
</feature>
<evidence type="ECO:0000256" key="7">
    <source>
        <dbReference type="SAM" id="MobiDB-lite"/>
    </source>
</evidence>
<evidence type="ECO:0000256" key="3">
    <source>
        <dbReference type="ARBA" id="ARBA00022468"/>
    </source>
</evidence>
<dbReference type="SUPFAM" id="SSF109993">
    <property type="entry name" value="VPS9 domain"/>
    <property type="match status" value="1"/>
</dbReference>
<dbReference type="PROSITE" id="PS50001">
    <property type="entry name" value="SH2"/>
    <property type="match status" value="1"/>
</dbReference>
<feature type="compositionally biased region" description="Basic and acidic residues" evidence="7">
    <location>
        <begin position="413"/>
        <end position="431"/>
    </location>
</feature>
<comment type="subcellular location">
    <subcellularLocation>
        <location evidence="1">Cytoplasm</location>
    </subcellularLocation>
</comment>
<keyword evidence="4" id="KW-0963">Cytoplasm</keyword>
<feature type="compositionally biased region" description="Polar residues" evidence="7">
    <location>
        <begin position="104"/>
        <end position="117"/>
    </location>
</feature>
<evidence type="ECO:0000313" key="11">
    <source>
        <dbReference type="Proteomes" id="UP000503349"/>
    </source>
</evidence>
<feature type="compositionally biased region" description="Basic and acidic residues" evidence="7">
    <location>
        <begin position="516"/>
        <end position="556"/>
    </location>
</feature>
<evidence type="ECO:0000256" key="5">
    <source>
        <dbReference type="ARBA" id="ARBA00022999"/>
    </source>
</evidence>
<reference evidence="11" key="2">
    <citation type="submission" date="2019-02" db="EMBL/GenBank/DDBJ databases">
        <title>Opniocepnalus argus Var Kimnra genome.</title>
        <authorList>
            <person name="Zhou C."/>
            <person name="Xiao S."/>
        </authorList>
    </citation>
    <scope>NUCLEOTIDE SEQUENCE [LARGE SCALE GENOMIC DNA]</scope>
</reference>
<feature type="region of interest" description="Disordered" evidence="7">
    <location>
        <begin position="598"/>
        <end position="667"/>
    </location>
</feature>
<feature type="compositionally biased region" description="Low complexity" evidence="7">
    <location>
        <begin position="657"/>
        <end position="667"/>
    </location>
</feature>
<dbReference type="GO" id="GO:0005829">
    <property type="term" value="C:cytosol"/>
    <property type="evidence" value="ECO:0007669"/>
    <property type="project" value="TreeGrafter"/>
</dbReference>
<protein>
    <submittedName>
        <fullName evidence="10">Ras and Rab interactor 3 Ras interaction/interference protein 3</fullName>
    </submittedName>
</protein>